<reference evidence="1 2" key="1">
    <citation type="journal article" date="2018" name="Front. Plant Sci.">
        <title>Red Clover (Trifolium pratense) and Zigzag Clover (T. medium) - A Picture of Genomic Similarities and Differences.</title>
        <authorList>
            <person name="Dluhosova J."/>
            <person name="Istvanek J."/>
            <person name="Nedelnik J."/>
            <person name="Repkova J."/>
        </authorList>
    </citation>
    <scope>NUCLEOTIDE SEQUENCE [LARGE SCALE GENOMIC DNA]</scope>
    <source>
        <strain evidence="2">cv. 10/8</strain>
        <tissue evidence="1">Leaf</tissue>
    </source>
</reference>
<feature type="non-terminal residue" evidence="1">
    <location>
        <position position="29"/>
    </location>
</feature>
<accession>A0A392SB31</accession>
<proteinExistence type="predicted"/>
<comment type="caution">
    <text evidence="1">The sequence shown here is derived from an EMBL/GenBank/DDBJ whole genome shotgun (WGS) entry which is preliminary data.</text>
</comment>
<dbReference type="EMBL" id="LXQA010339331">
    <property type="protein sequence ID" value="MCI45085.1"/>
    <property type="molecule type" value="Genomic_DNA"/>
</dbReference>
<dbReference type="Proteomes" id="UP000265520">
    <property type="component" value="Unassembled WGS sequence"/>
</dbReference>
<protein>
    <submittedName>
        <fullName evidence="1">Uncharacterized protein</fullName>
    </submittedName>
</protein>
<keyword evidence="2" id="KW-1185">Reference proteome</keyword>
<evidence type="ECO:0000313" key="2">
    <source>
        <dbReference type="Proteomes" id="UP000265520"/>
    </source>
</evidence>
<dbReference type="AlphaFoldDB" id="A0A392SB31"/>
<organism evidence="1 2">
    <name type="scientific">Trifolium medium</name>
    <dbReference type="NCBI Taxonomy" id="97028"/>
    <lineage>
        <taxon>Eukaryota</taxon>
        <taxon>Viridiplantae</taxon>
        <taxon>Streptophyta</taxon>
        <taxon>Embryophyta</taxon>
        <taxon>Tracheophyta</taxon>
        <taxon>Spermatophyta</taxon>
        <taxon>Magnoliopsida</taxon>
        <taxon>eudicotyledons</taxon>
        <taxon>Gunneridae</taxon>
        <taxon>Pentapetalae</taxon>
        <taxon>rosids</taxon>
        <taxon>fabids</taxon>
        <taxon>Fabales</taxon>
        <taxon>Fabaceae</taxon>
        <taxon>Papilionoideae</taxon>
        <taxon>50 kb inversion clade</taxon>
        <taxon>NPAAA clade</taxon>
        <taxon>Hologalegina</taxon>
        <taxon>IRL clade</taxon>
        <taxon>Trifolieae</taxon>
        <taxon>Trifolium</taxon>
    </lineage>
</organism>
<name>A0A392SB31_9FABA</name>
<evidence type="ECO:0000313" key="1">
    <source>
        <dbReference type="EMBL" id="MCI45085.1"/>
    </source>
</evidence>
<sequence>MRSSGNVPAEFAAEIENQFVAKVPAKVPQ</sequence>